<dbReference type="EMBL" id="CP039247">
    <property type="protein sequence ID" value="QCB28072.1"/>
    <property type="molecule type" value="Genomic_DNA"/>
</dbReference>
<evidence type="ECO:0000256" key="1">
    <source>
        <dbReference type="ARBA" id="ARBA00023125"/>
    </source>
</evidence>
<dbReference type="Gene3D" id="1.10.357.10">
    <property type="entry name" value="Tetracycline Repressor, domain 2"/>
    <property type="match status" value="1"/>
</dbReference>
<dbReference type="KEGG" id="cee:CENDO_03895"/>
<feature type="domain" description="HTH tetR-type" evidence="3">
    <location>
        <begin position="10"/>
        <end position="70"/>
    </location>
</feature>
<dbReference type="InterPro" id="IPR009057">
    <property type="entry name" value="Homeodomain-like_sf"/>
</dbReference>
<feature type="DNA-binding region" description="H-T-H motif" evidence="2">
    <location>
        <begin position="33"/>
        <end position="52"/>
    </location>
</feature>
<keyword evidence="1 2" id="KW-0238">DNA-binding</keyword>
<proteinExistence type="predicted"/>
<gene>
    <name evidence="4" type="ORF">CENDO_03895</name>
</gene>
<dbReference type="OrthoDB" id="8688418at2"/>
<evidence type="ECO:0000256" key="2">
    <source>
        <dbReference type="PROSITE-ProRule" id="PRU00335"/>
    </source>
</evidence>
<dbReference type="AlphaFoldDB" id="A0A4P7QEI3"/>
<organism evidence="4 5">
    <name type="scientific">Corynebacterium endometrii</name>
    <dbReference type="NCBI Taxonomy" id="2488819"/>
    <lineage>
        <taxon>Bacteria</taxon>
        <taxon>Bacillati</taxon>
        <taxon>Actinomycetota</taxon>
        <taxon>Actinomycetes</taxon>
        <taxon>Mycobacteriales</taxon>
        <taxon>Corynebacteriaceae</taxon>
        <taxon>Corynebacterium</taxon>
    </lineage>
</organism>
<dbReference type="Proteomes" id="UP000296352">
    <property type="component" value="Chromosome"/>
</dbReference>
<reference evidence="4 5" key="1">
    <citation type="submission" date="2019-04" db="EMBL/GenBank/DDBJ databases">
        <title>Corynebacterium endometrii sp. nov., isolated from the uterus of a cow with endometritis.</title>
        <authorList>
            <person name="Ballas P."/>
            <person name="Ruckert C."/>
            <person name="Wagener K."/>
            <person name="Drillich M."/>
            <person name="Kaempfer P."/>
            <person name="Busse H.-J."/>
            <person name="Ehling-Schulz M."/>
        </authorList>
    </citation>
    <scope>NUCLEOTIDE SEQUENCE [LARGE SCALE GENOMIC DNA]</scope>
    <source>
        <strain evidence="4 5">LMM-1653</strain>
    </source>
</reference>
<dbReference type="SUPFAM" id="SSF46689">
    <property type="entry name" value="Homeodomain-like"/>
    <property type="match status" value="1"/>
</dbReference>
<dbReference type="PROSITE" id="PS50977">
    <property type="entry name" value="HTH_TETR_2"/>
    <property type="match status" value="1"/>
</dbReference>
<keyword evidence="5" id="KW-1185">Reference proteome</keyword>
<sequence>MSSLREAKKQATRQAMSDAAARIVVDEGAEALTVARVAKAAGVSPRTFHNYFASVTEALLHFASDVITEVARQVPTYPEDASMAAIMGDITASMFAGDGEELRCVTSLFKVREALANMEVSFDDACGFTERCEPMRQAFLERHPELSGFEINVMLNVCGTAGVVALQEISDRGITGAEEKRAIVMAAFDALTSLK</sequence>
<dbReference type="Pfam" id="PF00440">
    <property type="entry name" value="TetR_N"/>
    <property type="match status" value="1"/>
</dbReference>
<evidence type="ECO:0000313" key="4">
    <source>
        <dbReference type="EMBL" id="QCB28072.1"/>
    </source>
</evidence>
<dbReference type="InterPro" id="IPR001647">
    <property type="entry name" value="HTH_TetR"/>
</dbReference>
<evidence type="ECO:0000313" key="5">
    <source>
        <dbReference type="Proteomes" id="UP000296352"/>
    </source>
</evidence>
<accession>A0A4P7QEI3</accession>
<dbReference type="GO" id="GO:0003677">
    <property type="term" value="F:DNA binding"/>
    <property type="evidence" value="ECO:0007669"/>
    <property type="project" value="UniProtKB-UniRule"/>
</dbReference>
<evidence type="ECO:0000259" key="3">
    <source>
        <dbReference type="PROSITE" id="PS50977"/>
    </source>
</evidence>
<protein>
    <submittedName>
        <fullName evidence="4">Transcriptional regulator BetI</fullName>
    </submittedName>
</protein>
<name>A0A4P7QEI3_9CORY</name>
<dbReference type="RefSeq" id="WP_136140861.1">
    <property type="nucleotide sequence ID" value="NZ_CP039247.1"/>
</dbReference>